<dbReference type="EMBL" id="CP030058">
    <property type="protein sequence ID" value="QOZ64778.1"/>
    <property type="molecule type" value="Genomic_DNA"/>
</dbReference>
<dbReference type="Proteomes" id="UP000593880">
    <property type="component" value="Plasmid unnamed"/>
</dbReference>
<organism evidence="2 5">
    <name type="scientific">Bradyrhizobium guangdongense</name>
    <dbReference type="NCBI Taxonomy" id="1325090"/>
    <lineage>
        <taxon>Bacteria</taxon>
        <taxon>Pseudomonadati</taxon>
        <taxon>Pseudomonadota</taxon>
        <taxon>Alphaproteobacteria</taxon>
        <taxon>Hyphomicrobiales</taxon>
        <taxon>Nitrobacteraceae</taxon>
        <taxon>Bradyrhizobium</taxon>
    </lineage>
</organism>
<dbReference type="EMBL" id="BMHC01000007">
    <property type="protein sequence ID" value="GGI26111.1"/>
    <property type="molecule type" value="Genomic_DNA"/>
</dbReference>
<feature type="compositionally biased region" description="Polar residues" evidence="1">
    <location>
        <begin position="60"/>
        <end position="71"/>
    </location>
</feature>
<keyword evidence="4" id="KW-1185">Reference proteome</keyword>
<keyword evidence="3" id="KW-0614">Plasmid</keyword>
<sequence>MPAASASQQSDAKSKYIESFWGEGVFYQGEIAFVPIGQRGLSADGHPQKTLICSFDSPPTVRQSTSSMGNRSTRRGKSSGATLAA</sequence>
<gene>
    <name evidence="2" type="ORF">GCM10010987_37760</name>
    <name evidence="3" type="ORF">XH86_39810</name>
</gene>
<evidence type="ECO:0000313" key="5">
    <source>
        <dbReference type="Proteomes" id="UP000625079"/>
    </source>
</evidence>
<reference evidence="2" key="3">
    <citation type="submission" date="2022-12" db="EMBL/GenBank/DDBJ databases">
        <authorList>
            <person name="Sun Q."/>
            <person name="Zhou Y."/>
        </authorList>
    </citation>
    <scope>NUCLEOTIDE SEQUENCE</scope>
    <source>
        <strain evidence="2">CGMCC 1.15034</strain>
    </source>
</reference>
<name>A0A410VIQ9_9BRAD</name>
<evidence type="ECO:0000313" key="4">
    <source>
        <dbReference type="Proteomes" id="UP000593880"/>
    </source>
</evidence>
<accession>A0A410VIQ9</accession>
<protein>
    <submittedName>
        <fullName evidence="2">Uncharacterized protein</fullName>
    </submittedName>
</protein>
<evidence type="ECO:0000313" key="3">
    <source>
        <dbReference type="EMBL" id="QOZ64778.1"/>
    </source>
</evidence>
<evidence type="ECO:0000313" key="2">
    <source>
        <dbReference type="EMBL" id="GGI26111.1"/>
    </source>
</evidence>
<feature type="region of interest" description="Disordered" evidence="1">
    <location>
        <begin position="52"/>
        <end position="85"/>
    </location>
</feature>
<dbReference type="AlphaFoldDB" id="A0A410VIQ9"/>
<evidence type="ECO:0000256" key="1">
    <source>
        <dbReference type="SAM" id="MobiDB-lite"/>
    </source>
</evidence>
<proteinExistence type="predicted"/>
<reference evidence="2" key="1">
    <citation type="journal article" date="2014" name="Int. J. Syst. Evol. Microbiol.">
        <title>Complete genome sequence of Corynebacterium casei LMG S-19264T (=DSM 44701T), isolated from a smear-ripened cheese.</title>
        <authorList>
            <consortium name="US DOE Joint Genome Institute (JGI-PGF)"/>
            <person name="Walter F."/>
            <person name="Albersmeier A."/>
            <person name="Kalinowski J."/>
            <person name="Ruckert C."/>
        </authorList>
    </citation>
    <scope>NUCLEOTIDE SEQUENCE</scope>
    <source>
        <strain evidence="2">CGMCC 1.15034</strain>
    </source>
</reference>
<reference evidence="3 4" key="2">
    <citation type="submission" date="2018-06" db="EMBL/GenBank/DDBJ databases">
        <title>Comparative genomics of rhizobia nodulating Arachis hypogaea in China.</title>
        <authorList>
            <person name="Li Y."/>
        </authorList>
    </citation>
    <scope>NUCLEOTIDE SEQUENCE [LARGE SCALE GENOMIC DNA]</scope>
    <source>
        <strain evidence="3 4">CCBAU 51658</strain>
        <plasmid evidence="3 4">unnamed</plasmid>
    </source>
</reference>
<dbReference type="Proteomes" id="UP000625079">
    <property type="component" value="Unassembled WGS sequence"/>
</dbReference>
<geneLocation type="plasmid" evidence="3 4">
    <name>unnamed</name>
</geneLocation>